<reference evidence="3" key="1">
    <citation type="submission" date="2023-07" db="EMBL/GenBank/DDBJ databases">
        <title>Sorghum-associated microbial communities from plants grown in Nebraska, USA.</title>
        <authorList>
            <person name="Schachtman D."/>
        </authorList>
    </citation>
    <scope>NUCLEOTIDE SEQUENCE</scope>
    <source>
        <strain evidence="3">DS2360</strain>
    </source>
</reference>
<keyword evidence="1" id="KW-1133">Transmembrane helix</keyword>
<keyword evidence="1" id="KW-0812">Transmembrane</keyword>
<dbReference type="InterPro" id="IPR025698">
    <property type="entry name" value="2TM_dom"/>
</dbReference>
<evidence type="ECO:0000256" key="1">
    <source>
        <dbReference type="SAM" id="Phobius"/>
    </source>
</evidence>
<protein>
    <recommendedName>
        <fullName evidence="2">2TM domain-containing protein</fullName>
    </recommendedName>
</protein>
<gene>
    <name evidence="3" type="ORF">J2787_002039</name>
</gene>
<feature type="transmembrane region" description="Helical" evidence="1">
    <location>
        <begin position="42"/>
        <end position="61"/>
    </location>
</feature>
<evidence type="ECO:0000259" key="2">
    <source>
        <dbReference type="Pfam" id="PF13239"/>
    </source>
</evidence>
<name>A0AAE3Y7V6_9FLAO</name>
<keyword evidence="1" id="KW-0472">Membrane</keyword>
<dbReference type="AlphaFoldDB" id="A0AAE3Y7V6"/>
<evidence type="ECO:0000313" key="4">
    <source>
        <dbReference type="Proteomes" id="UP001184861"/>
    </source>
</evidence>
<dbReference type="RefSeq" id="WP_047484406.1">
    <property type="nucleotide sequence ID" value="NZ_JAVDQY010000002.1"/>
</dbReference>
<dbReference type="Proteomes" id="UP001184861">
    <property type="component" value="Unassembled WGS sequence"/>
</dbReference>
<organism evidence="3 4">
    <name type="scientific">Chryseobacterium rhizosphaerae</name>
    <dbReference type="NCBI Taxonomy" id="395937"/>
    <lineage>
        <taxon>Bacteria</taxon>
        <taxon>Pseudomonadati</taxon>
        <taxon>Bacteroidota</taxon>
        <taxon>Flavobacteriia</taxon>
        <taxon>Flavobacteriales</taxon>
        <taxon>Weeksellaceae</taxon>
        <taxon>Chryseobacterium group</taxon>
        <taxon>Chryseobacterium</taxon>
    </lineage>
</organism>
<comment type="caution">
    <text evidence="3">The sequence shown here is derived from an EMBL/GenBank/DDBJ whole genome shotgun (WGS) entry which is preliminary data.</text>
</comment>
<dbReference type="EMBL" id="JAVDQY010000002">
    <property type="protein sequence ID" value="MDR6526659.1"/>
    <property type="molecule type" value="Genomic_DNA"/>
</dbReference>
<feature type="domain" description="2TM" evidence="2">
    <location>
        <begin position="6"/>
        <end position="82"/>
    </location>
</feature>
<evidence type="ECO:0000313" key="3">
    <source>
        <dbReference type="EMBL" id="MDR6526659.1"/>
    </source>
</evidence>
<feature type="transmembrane region" description="Helical" evidence="1">
    <location>
        <begin position="20"/>
        <end position="36"/>
    </location>
</feature>
<accession>A0AAE3Y7V6</accession>
<sequence>MDYNTAYERVNKIKKFYKSLLWFGIIAGIILLNDFLKDHFAGINIFSGHLFLIIWAIILTVKAVKLFVFDAEWEKELIEKELGKNKKPIDF</sequence>
<proteinExistence type="predicted"/>
<dbReference type="Pfam" id="PF13239">
    <property type="entry name" value="2TM"/>
    <property type="match status" value="1"/>
</dbReference>